<organism evidence="9 10">
    <name type="scientific">Streptomyces griseoaurantiacus</name>
    <dbReference type="NCBI Taxonomy" id="68213"/>
    <lineage>
        <taxon>Bacteria</taxon>
        <taxon>Bacillati</taxon>
        <taxon>Actinomycetota</taxon>
        <taxon>Actinomycetes</taxon>
        <taxon>Kitasatosporales</taxon>
        <taxon>Streptomycetaceae</taxon>
        <taxon>Streptomyces</taxon>
        <taxon>Streptomyces aurantiacus group</taxon>
    </lineage>
</organism>
<evidence type="ECO:0000256" key="5">
    <source>
        <dbReference type="ARBA" id="ARBA00022801"/>
    </source>
</evidence>
<dbReference type="GO" id="GO:0046872">
    <property type="term" value="F:metal ion binding"/>
    <property type="evidence" value="ECO:0007669"/>
    <property type="project" value="UniProtKB-KW"/>
</dbReference>
<evidence type="ECO:0000256" key="1">
    <source>
        <dbReference type="ARBA" id="ARBA00004496"/>
    </source>
</evidence>
<evidence type="ECO:0000256" key="6">
    <source>
        <dbReference type="ARBA" id="ARBA00023277"/>
    </source>
</evidence>
<keyword evidence="5" id="KW-0378">Hydrolase</keyword>
<dbReference type="NCBIfam" id="TIGR01662">
    <property type="entry name" value="HAD-SF-IIIA"/>
    <property type="match status" value="1"/>
</dbReference>
<keyword evidence="3" id="KW-0963">Cytoplasm</keyword>
<reference evidence="9 10" key="1">
    <citation type="submission" date="2016-10" db="EMBL/GenBank/DDBJ databases">
        <authorList>
            <person name="de Groot N.N."/>
        </authorList>
    </citation>
    <scope>NUCLEOTIDE SEQUENCE [LARGE SCALE GENOMIC DNA]</scope>
    <source>
        <strain evidence="9 10">CGMCC 4.1859</strain>
    </source>
</reference>
<dbReference type="InterPro" id="IPR023214">
    <property type="entry name" value="HAD_sf"/>
</dbReference>
<evidence type="ECO:0000256" key="8">
    <source>
        <dbReference type="SAM" id="MobiDB-lite"/>
    </source>
</evidence>
<proteinExistence type="inferred from homology"/>
<dbReference type="AlphaFoldDB" id="A0A1G7J7S4"/>
<dbReference type="GO" id="GO:0005975">
    <property type="term" value="P:carbohydrate metabolic process"/>
    <property type="evidence" value="ECO:0007669"/>
    <property type="project" value="InterPro"/>
</dbReference>
<comment type="subcellular location">
    <subcellularLocation>
        <location evidence="1">Cytoplasm</location>
    </subcellularLocation>
</comment>
<accession>A0A1G7J7S4</accession>
<feature type="region of interest" description="Disordered" evidence="8">
    <location>
        <begin position="168"/>
        <end position="188"/>
    </location>
</feature>
<dbReference type="Proteomes" id="UP000198614">
    <property type="component" value="Unassembled WGS sequence"/>
</dbReference>
<dbReference type="InterPro" id="IPR006549">
    <property type="entry name" value="HAD-SF_hydro_IIIA"/>
</dbReference>
<comment type="similarity">
    <text evidence="2">Belongs to the GmhB family.</text>
</comment>
<dbReference type="SUPFAM" id="SSF56784">
    <property type="entry name" value="HAD-like"/>
    <property type="match status" value="1"/>
</dbReference>
<dbReference type="GO" id="GO:0016791">
    <property type="term" value="F:phosphatase activity"/>
    <property type="evidence" value="ECO:0007669"/>
    <property type="project" value="InterPro"/>
</dbReference>
<dbReference type="EMBL" id="FNAX01000006">
    <property type="protein sequence ID" value="SDF20938.1"/>
    <property type="molecule type" value="Genomic_DNA"/>
</dbReference>
<dbReference type="InterPro" id="IPR036412">
    <property type="entry name" value="HAD-like_sf"/>
</dbReference>
<evidence type="ECO:0000256" key="2">
    <source>
        <dbReference type="ARBA" id="ARBA00005628"/>
    </source>
</evidence>
<dbReference type="GO" id="GO:0005737">
    <property type="term" value="C:cytoplasm"/>
    <property type="evidence" value="ECO:0007669"/>
    <property type="project" value="UniProtKB-SubCell"/>
</dbReference>
<evidence type="ECO:0000313" key="10">
    <source>
        <dbReference type="Proteomes" id="UP000198614"/>
    </source>
</evidence>
<evidence type="ECO:0000313" key="9">
    <source>
        <dbReference type="EMBL" id="SDF20938.1"/>
    </source>
</evidence>
<feature type="compositionally biased region" description="Polar residues" evidence="8">
    <location>
        <begin position="179"/>
        <end position="188"/>
    </location>
</feature>
<dbReference type="Gene3D" id="3.40.50.1000">
    <property type="entry name" value="HAD superfamily/HAD-like"/>
    <property type="match status" value="1"/>
</dbReference>
<dbReference type="InterPro" id="IPR004446">
    <property type="entry name" value="Heptose_bisP_phosphatase"/>
</dbReference>
<protein>
    <recommendedName>
        <fullName evidence="7">D,D-heptose 1,7-bisphosphate phosphatase</fullName>
    </recommendedName>
</protein>
<dbReference type="NCBIfam" id="TIGR01656">
    <property type="entry name" value="Histidinol-ppas"/>
    <property type="match status" value="1"/>
</dbReference>
<sequence length="188" mass="20736">MFFDRDGTLNTHVLRSGRRTSPRHTQEWTALPGVQECFTQLRADGALIALFTNQPDLSRGLLDRSALDRMHRRLGRLDGVYVCSHSARHRCRCRKPSSVLLRQAAVDLSLDLAGSYLVGDRPTDAQAGLNAGCTAVLLSPRTPPRASTVTGVHYAPNLLEAAHTVLRHRRSRTARHVNGTPSPKESAR</sequence>
<evidence type="ECO:0000256" key="4">
    <source>
        <dbReference type="ARBA" id="ARBA00022723"/>
    </source>
</evidence>
<keyword evidence="6" id="KW-0119">Carbohydrate metabolism</keyword>
<name>A0A1G7J7S4_9ACTN</name>
<dbReference type="Pfam" id="PF13242">
    <property type="entry name" value="Hydrolase_like"/>
    <property type="match status" value="1"/>
</dbReference>
<keyword evidence="4" id="KW-0479">Metal-binding</keyword>
<dbReference type="PANTHER" id="PTHR42891:SF1">
    <property type="entry name" value="D-GLYCERO-BETA-D-MANNO-HEPTOSE-1,7-BISPHOSPHATE 7-PHOSPHATASE"/>
    <property type="match status" value="1"/>
</dbReference>
<dbReference type="InterPro" id="IPR006543">
    <property type="entry name" value="Histidinol-phos"/>
</dbReference>
<evidence type="ECO:0000256" key="3">
    <source>
        <dbReference type="ARBA" id="ARBA00022490"/>
    </source>
</evidence>
<evidence type="ECO:0000256" key="7">
    <source>
        <dbReference type="ARBA" id="ARBA00031828"/>
    </source>
</evidence>
<dbReference type="PANTHER" id="PTHR42891">
    <property type="entry name" value="D-GLYCERO-BETA-D-MANNO-HEPTOSE-1,7-BISPHOSPHATE 7-PHOSPHATASE"/>
    <property type="match status" value="1"/>
</dbReference>
<gene>
    <name evidence="9" type="ORF">SAMN05216260_106319</name>
</gene>